<protein>
    <submittedName>
        <fullName evidence="1">Uncharacterized protein</fullName>
    </submittedName>
</protein>
<organism evidence="1 2">
    <name type="scientific">Poriferisphaera corsica</name>
    <dbReference type="NCBI Taxonomy" id="2528020"/>
    <lineage>
        <taxon>Bacteria</taxon>
        <taxon>Pseudomonadati</taxon>
        <taxon>Planctomycetota</taxon>
        <taxon>Phycisphaerae</taxon>
        <taxon>Phycisphaerales</taxon>
        <taxon>Phycisphaeraceae</taxon>
        <taxon>Poriferisphaera</taxon>
    </lineage>
</organism>
<name>A0A517YXG8_9BACT</name>
<accession>A0A517YXG8</accession>
<evidence type="ECO:0000313" key="1">
    <source>
        <dbReference type="EMBL" id="QDU34903.1"/>
    </source>
</evidence>
<sequence length="80" mass="8194">MVIIISIGHSPVKSKNAKAPIRMTLTTASSSGATPIQSAINRIAPVEDCTGNDGPEAYVAAINDRGTLMGVTGENGNVLE</sequence>
<dbReference type="KEGG" id="pcor:KS4_29800"/>
<keyword evidence="2" id="KW-1185">Reference proteome</keyword>
<evidence type="ECO:0000313" key="2">
    <source>
        <dbReference type="Proteomes" id="UP000317369"/>
    </source>
</evidence>
<dbReference type="EMBL" id="CP036425">
    <property type="protein sequence ID" value="QDU34903.1"/>
    <property type="molecule type" value="Genomic_DNA"/>
</dbReference>
<gene>
    <name evidence="1" type="ORF">KS4_29800</name>
</gene>
<dbReference type="AlphaFoldDB" id="A0A517YXG8"/>
<dbReference type="RefSeq" id="WP_145079414.1">
    <property type="nucleotide sequence ID" value="NZ_CP036425.1"/>
</dbReference>
<dbReference type="Proteomes" id="UP000317369">
    <property type="component" value="Chromosome"/>
</dbReference>
<proteinExistence type="predicted"/>
<reference evidence="1 2" key="1">
    <citation type="submission" date="2019-02" db="EMBL/GenBank/DDBJ databases">
        <title>Deep-cultivation of Planctomycetes and their phenomic and genomic characterization uncovers novel biology.</title>
        <authorList>
            <person name="Wiegand S."/>
            <person name="Jogler M."/>
            <person name="Boedeker C."/>
            <person name="Pinto D."/>
            <person name="Vollmers J."/>
            <person name="Rivas-Marin E."/>
            <person name="Kohn T."/>
            <person name="Peeters S.H."/>
            <person name="Heuer A."/>
            <person name="Rast P."/>
            <person name="Oberbeckmann S."/>
            <person name="Bunk B."/>
            <person name="Jeske O."/>
            <person name="Meyerdierks A."/>
            <person name="Storesund J.E."/>
            <person name="Kallscheuer N."/>
            <person name="Luecker S."/>
            <person name="Lage O.M."/>
            <person name="Pohl T."/>
            <person name="Merkel B.J."/>
            <person name="Hornburger P."/>
            <person name="Mueller R.-W."/>
            <person name="Bruemmer F."/>
            <person name="Labrenz M."/>
            <person name="Spormann A.M."/>
            <person name="Op den Camp H."/>
            <person name="Overmann J."/>
            <person name="Amann R."/>
            <person name="Jetten M.S.M."/>
            <person name="Mascher T."/>
            <person name="Medema M.H."/>
            <person name="Devos D.P."/>
            <person name="Kaster A.-K."/>
            <person name="Ovreas L."/>
            <person name="Rohde M."/>
            <person name="Galperin M.Y."/>
            <person name="Jogler C."/>
        </authorList>
    </citation>
    <scope>NUCLEOTIDE SEQUENCE [LARGE SCALE GENOMIC DNA]</scope>
    <source>
        <strain evidence="1 2">KS4</strain>
    </source>
</reference>